<evidence type="ECO:0000256" key="4">
    <source>
        <dbReference type="ARBA" id="ARBA00022777"/>
    </source>
</evidence>
<evidence type="ECO:0000256" key="8">
    <source>
        <dbReference type="RuleBase" id="RU000505"/>
    </source>
</evidence>
<proteinExistence type="inferred from homology"/>
<feature type="domain" description="Phosphagen kinase N-terminal" evidence="9">
    <location>
        <begin position="24"/>
        <end position="107"/>
    </location>
</feature>
<dbReference type="InterPro" id="IPR022414">
    <property type="entry name" value="ATP-guanido_PTrfase_cat"/>
</dbReference>
<dbReference type="InterPro" id="IPR022415">
    <property type="entry name" value="ATP-guanido_PTrfase_AS"/>
</dbReference>
<keyword evidence="3 7" id="KW-0547">Nucleotide-binding</keyword>
<dbReference type="InterPro" id="IPR022413">
    <property type="entry name" value="ATP-guanido_PTrfase_N"/>
</dbReference>
<evidence type="ECO:0000256" key="1">
    <source>
        <dbReference type="ARBA" id="ARBA00006798"/>
    </source>
</evidence>
<evidence type="ECO:0000256" key="6">
    <source>
        <dbReference type="PROSITE-ProRule" id="PRU00842"/>
    </source>
</evidence>
<dbReference type="Pfam" id="PF02807">
    <property type="entry name" value="ATP-gua_PtransN"/>
    <property type="match status" value="1"/>
</dbReference>
<gene>
    <name evidence="11" type="ORF">SACU0126_LOCUS12487</name>
</gene>
<dbReference type="Pfam" id="PF00217">
    <property type="entry name" value="ATP-gua_Ptrans"/>
    <property type="match status" value="1"/>
</dbReference>
<evidence type="ECO:0000256" key="7">
    <source>
        <dbReference type="PROSITE-ProRule" id="PRU00843"/>
    </source>
</evidence>
<evidence type="ECO:0000256" key="2">
    <source>
        <dbReference type="ARBA" id="ARBA00022679"/>
    </source>
</evidence>
<dbReference type="PROSITE" id="PS51510">
    <property type="entry name" value="PHOSPHAGEN_KINASE_C"/>
    <property type="match status" value="1"/>
</dbReference>
<feature type="binding site" evidence="7">
    <location>
        <begin position="325"/>
        <end position="330"/>
    </location>
    <ligand>
        <name>ATP</name>
        <dbReference type="ChEBI" id="CHEBI:30616"/>
    </ligand>
</feature>
<dbReference type="InterPro" id="IPR000749">
    <property type="entry name" value="ATP-guanido_PTrfase"/>
</dbReference>
<sequence>MGNQTGNHFAEADVEGTMMGAHLNTPSDIKAYPFFPSGTTSILSKCLTKDVWEKCKDRVDKHGYTFKQAIFSGAKWTNSGVGVYAGSHDSYYEFAPMFDKVIQTYHGHRPEDKHVLNMDPKTLNAPAFPADEDSMINSTRIRVARNFADYPLGTQINAADRREIERKVTTALAKFDGDLKGKYFSLGNLTESERKQLIADHFLFKGGDKYLESCGLEREWPEARGIFHNDAKTFLVWVNEEDALRIISMQQGSNIYEVFERLSRAASKLEAEAKFASDEHLGYITSCPTNLGTGLRASVHIRLPKLAKKPELFNSIADKYYVQIRGIHGEHTESDDGTYDISNLRRLGRNEVDLVQDMYNGVKALIAEEKKL</sequence>
<dbReference type="Gene3D" id="1.10.135.10">
    <property type="entry name" value="ATP:guanido phosphotransferase, N-terminal domain"/>
    <property type="match status" value="1"/>
</dbReference>
<dbReference type="PROSITE" id="PS00112">
    <property type="entry name" value="PHOSPHAGEN_KINASE"/>
    <property type="match status" value="1"/>
</dbReference>
<keyword evidence="2 7" id="KW-0808">Transferase</keyword>
<dbReference type="PROSITE" id="PS51509">
    <property type="entry name" value="PHOSPHAGEN_KINASE_N"/>
    <property type="match status" value="1"/>
</dbReference>
<evidence type="ECO:0000259" key="9">
    <source>
        <dbReference type="PROSITE" id="PS51509"/>
    </source>
</evidence>
<evidence type="ECO:0000256" key="3">
    <source>
        <dbReference type="ARBA" id="ARBA00022741"/>
    </source>
</evidence>
<dbReference type="PANTHER" id="PTHR11547">
    <property type="entry name" value="ARGININE OR CREATINE KINASE"/>
    <property type="match status" value="1"/>
</dbReference>
<evidence type="ECO:0000259" key="10">
    <source>
        <dbReference type="PROSITE" id="PS51510"/>
    </source>
</evidence>
<protein>
    <recommendedName>
        <fullName evidence="12">Arginine kinase</fullName>
    </recommendedName>
</protein>
<feature type="binding site" evidence="7">
    <location>
        <begin position="138"/>
        <end position="142"/>
    </location>
    <ligand>
        <name>ATP</name>
        <dbReference type="ChEBI" id="CHEBI:30616"/>
    </ligand>
</feature>
<dbReference type="GO" id="GO:0004111">
    <property type="term" value="F:creatine kinase activity"/>
    <property type="evidence" value="ECO:0007669"/>
    <property type="project" value="InterPro"/>
</dbReference>
<comment type="similarity">
    <text evidence="1 6 8">Belongs to the ATP:guanido phosphotransferase family.</text>
</comment>
<reference evidence="11" key="1">
    <citation type="submission" date="2021-01" db="EMBL/GenBank/DDBJ databases">
        <authorList>
            <person name="Corre E."/>
            <person name="Pelletier E."/>
            <person name="Niang G."/>
            <person name="Scheremetjew M."/>
            <person name="Finn R."/>
            <person name="Kale V."/>
            <person name="Holt S."/>
            <person name="Cochrane G."/>
            <person name="Meng A."/>
            <person name="Brown T."/>
            <person name="Cohen L."/>
        </authorList>
    </citation>
    <scope>NUCLEOTIDE SEQUENCE</scope>
    <source>
        <strain evidence="11">SPMC142</strain>
    </source>
</reference>
<accession>A0A7S3WCQ3</accession>
<organism evidence="11">
    <name type="scientific">Strombidinopsis acuminata</name>
    <dbReference type="NCBI Taxonomy" id="141414"/>
    <lineage>
        <taxon>Eukaryota</taxon>
        <taxon>Sar</taxon>
        <taxon>Alveolata</taxon>
        <taxon>Ciliophora</taxon>
        <taxon>Intramacronucleata</taxon>
        <taxon>Spirotrichea</taxon>
        <taxon>Choreotrichia</taxon>
        <taxon>Choreotrichida</taxon>
        <taxon>Strombidinopsidae</taxon>
        <taxon>Strombidinopsis</taxon>
    </lineage>
</organism>
<evidence type="ECO:0000313" key="11">
    <source>
        <dbReference type="EMBL" id="CAE0549981.1"/>
    </source>
</evidence>
<dbReference type="AlphaFoldDB" id="A0A7S3WCQ3"/>
<dbReference type="GO" id="GO:0005524">
    <property type="term" value="F:ATP binding"/>
    <property type="evidence" value="ECO:0007669"/>
    <property type="project" value="UniProtKB-UniRule"/>
</dbReference>
<dbReference type="FunFam" id="3.30.590.10:FF:000006">
    <property type="entry name" value="Arginine kinase 1"/>
    <property type="match status" value="1"/>
</dbReference>
<dbReference type="InterPro" id="IPR036802">
    <property type="entry name" value="ATP-guanido_PTrfase_N_sf"/>
</dbReference>
<feature type="domain" description="Phosphagen kinase C-terminal" evidence="10">
    <location>
        <begin position="135"/>
        <end position="372"/>
    </location>
</feature>
<feature type="binding site" evidence="7">
    <location>
        <begin position="296"/>
        <end position="300"/>
    </location>
    <ligand>
        <name>ATP</name>
        <dbReference type="ChEBI" id="CHEBI:30616"/>
    </ligand>
</feature>
<dbReference type="SUPFAM" id="SSF48034">
    <property type="entry name" value="Guanido kinase N-terminal domain"/>
    <property type="match status" value="1"/>
</dbReference>
<dbReference type="Gene3D" id="3.30.590.10">
    <property type="entry name" value="Glutamine synthetase/guanido kinase, catalytic domain"/>
    <property type="match status" value="1"/>
</dbReference>
<dbReference type="EMBL" id="HBIQ01038608">
    <property type="protein sequence ID" value="CAE0549981.1"/>
    <property type="molecule type" value="Transcribed_RNA"/>
</dbReference>
<feature type="binding site" evidence="7">
    <location>
        <position position="201"/>
    </location>
    <ligand>
        <name>ATP</name>
        <dbReference type="ChEBI" id="CHEBI:30616"/>
    </ligand>
</feature>
<dbReference type="SUPFAM" id="SSF55931">
    <property type="entry name" value="Glutamine synthetase/guanido kinase"/>
    <property type="match status" value="1"/>
</dbReference>
<dbReference type="InterPro" id="IPR014746">
    <property type="entry name" value="Gln_synth/guanido_kin_cat_dom"/>
</dbReference>
<dbReference type="GO" id="GO:0046314">
    <property type="term" value="P:phosphocreatine biosynthetic process"/>
    <property type="evidence" value="ECO:0007669"/>
    <property type="project" value="InterPro"/>
</dbReference>
<keyword evidence="4 7" id="KW-0418">Kinase</keyword>
<feature type="binding site" evidence="7">
    <location>
        <position position="245"/>
    </location>
    <ligand>
        <name>ATP</name>
        <dbReference type="ChEBI" id="CHEBI:30616"/>
    </ligand>
</feature>
<dbReference type="CDD" id="cd07931">
    <property type="entry name" value="eukaryotic_phosphagen_kinases"/>
    <property type="match status" value="1"/>
</dbReference>
<dbReference type="PANTHER" id="PTHR11547:SF38">
    <property type="entry name" value="ARGININE KINASE 1-RELATED"/>
    <property type="match status" value="1"/>
</dbReference>
<evidence type="ECO:0000256" key="5">
    <source>
        <dbReference type="ARBA" id="ARBA00022840"/>
    </source>
</evidence>
<name>A0A7S3WCQ3_9SPIT</name>
<evidence type="ECO:0008006" key="12">
    <source>
        <dbReference type="Google" id="ProtNLM"/>
    </source>
</evidence>
<dbReference type="GO" id="GO:0005615">
    <property type="term" value="C:extracellular space"/>
    <property type="evidence" value="ECO:0007669"/>
    <property type="project" value="TreeGrafter"/>
</dbReference>
<keyword evidence="5 7" id="KW-0067">ATP-binding</keyword>